<evidence type="ECO:0000256" key="2">
    <source>
        <dbReference type="ARBA" id="ARBA00023026"/>
    </source>
</evidence>
<dbReference type="PANTHER" id="PTHR11941">
    <property type="entry name" value="ENOYL-COA HYDRATASE-RELATED"/>
    <property type="match status" value="1"/>
</dbReference>
<proteinExistence type="predicted"/>
<comment type="pathway">
    <text evidence="1">Mycotoxin biosynthesis.</text>
</comment>
<protein>
    <submittedName>
        <fullName evidence="4">ClpP/crotonase</fullName>
    </submittedName>
</protein>
<dbReference type="Gene3D" id="3.90.226.10">
    <property type="entry name" value="2-enoyl-CoA Hydratase, Chain A, domain 1"/>
    <property type="match status" value="2"/>
</dbReference>
<feature type="chain" id="PRO_5040414106" evidence="3">
    <location>
        <begin position="19"/>
        <end position="261"/>
    </location>
</feature>
<dbReference type="PANTHER" id="PTHR11941:SF54">
    <property type="entry name" value="ENOYL-COA HYDRATASE, MITOCHONDRIAL"/>
    <property type="match status" value="1"/>
</dbReference>
<feature type="signal peptide" evidence="3">
    <location>
        <begin position="1"/>
        <end position="18"/>
    </location>
</feature>
<name>A0A9P4PMJ6_9PLEO</name>
<gene>
    <name evidence="4" type="ORF">P171DRAFT_471041</name>
</gene>
<evidence type="ECO:0000256" key="3">
    <source>
        <dbReference type="SAM" id="SignalP"/>
    </source>
</evidence>
<dbReference type="Proteomes" id="UP000799764">
    <property type="component" value="Unassembled WGS sequence"/>
</dbReference>
<evidence type="ECO:0000313" key="4">
    <source>
        <dbReference type="EMBL" id="KAF2447880.1"/>
    </source>
</evidence>
<keyword evidence="3" id="KW-0732">Signal</keyword>
<dbReference type="GO" id="GO:0003824">
    <property type="term" value="F:catalytic activity"/>
    <property type="evidence" value="ECO:0007669"/>
    <property type="project" value="UniProtKB-ARBA"/>
</dbReference>
<dbReference type="EMBL" id="MU001496">
    <property type="protein sequence ID" value="KAF2447880.1"/>
    <property type="molecule type" value="Genomic_DNA"/>
</dbReference>
<organism evidence="4 5">
    <name type="scientific">Karstenula rhodostoma CBS 690.94</name>
    <dbReference type="NCBI Taxonomy" id="1392251"/>
    <lineage>
        <taxon>Eukaryota</taxon>
        <taxon>Fungi</taxon>
        <taxon>Dikarya</taxon>
        <taxon>Ascomycota</taxon>
        <taxon>Pezizomycotina</taxon>
        <taxon>Dothideomycetes</taxon>
        <taxon>Pleosporomycetidae</taxon>
        <taxon>Pleosporales</taxon>
        <taxon>Massarineae</taxon>
        <taxon>Didymosphaeriaceae</taxon>
        <taxon>Karstenula</taxon>
    </lineage>
</organism>
<accession>A0A9P4PMJ6</accession>
<sequence length="261" mass="28411">MVRLSLIFVGLGAALTSATNYNHLKQSCINEACTAKRIAIHNPPVNLFNADLVPEFHAFLASLQSQTLTKVVVLSSANPDFFGDHLDLNLLSPEPPAGINATEISALDMRFAGPNAVFGAPEADRSLLHVGGLQQLVRLIGPSLAMEYLLSSAEVRAKEAERVGWVNKAFDSAEALSSYVDTLASRIAKFHVEVIRAHKEAVAESAPGQQALNADMRRFGYLASQSYFTKNLHKILTASTNQSRLFEMDVNNNIVKLLYGM</sequence>
<dbReference type="InterPro" id="IPR001753">
    <property type="entry name" value="Enoyl-CoA_hydra/iso"/>
</dbReference>
<dbReference type="OrthoDB" id="410701at2759"/>
<dbReference type="Pfam" id="PF00378">
    <property type="entry name" value="ECH_1"/>
    <property type="match status" value="1"/>
</dbReference>
<evidence type="ECO:0000313" key="5">
    <source>
        <dbReference type="Proteomes" id="UP000799764"/>
    </source>
</evidence>
<reference evidence="4" key="1">
    <citation type="journal article" date="2020" name="Stud. Mycol.">
        <title>101 Dothideomycetes genomes: a test case for predicting lifestyles and emergence of pathogens.</title>
        <authorList>
            <person name="Haridas S."/>
            <person name="Albert R."/>
            <person name="Binder M."/>
            <person name="Bloem J."/>
            <person name="Labutti K."/>
            <person name="Salamov A."/>
            <person name="Andreopoulos B."/>
            <person name="Baker S."/>
            <person name="Barry K."/>
            <person name="Bills G."/>
            <person name="Bluhm B."/>
            <person name="Cannon C."/>
            <person name="Castanera R."/>
            <person name="Culley D."/>
            <person name="Daum C."/>
            <person name="Ezra D."/>
            <person name="Gonzalez J."/>
            <person name="Henrissat B."/>
            <person name="Kuo A."/>
            <person name="Liang C."/>
            <person name="Lipzen A."/>
            <person name="Lutzoni F."/>
            <person name="Magnuson J."/>
            <person name="Mondo S."/>
            <person name="Nolan M."/>
            <person name="Ohm R."/>
            <person name="Pangilinan J."/>
            <person name="Park H.-J."/>
            <person name="Ramirez L."/>
            <person name="Alfaro M."/>
            <person name="Sun H."/>
            <person name="Tritt A."/>
            <person name="Yoshinaga Y."/>
            <person name="Zwiers L.-H."/>
            <person name="Turgeon B."/>
            <person name="Goodwin S."/>
            <person name="Spatafora J."/>
            <person name="Crous P."/>
            <person name="Grigoriev I."/>
        </authorList>
    </citation>
    <scope>NUCLEOTIDE SEQUENCE</scope>
    <source>
        <strain evidence="4">CBS 690.94</strain>
    </source>
</reference>
<keyword evidence="5" id="KW-1185">Reference proteome</keyword>
<dbReference type="SUPFAM" id="SSF52096">
    <property type="entry name" value="ClpP/crotonase"/>
    <property type="match status" value="1"/>
</dbReference>
<dbReference type="GO" id="GO:0006635">
    <property type="term" value="P:fatty acid beta-oxidation"/>
    <property type="evidence" value="ECO:0007669"/>
    <property type="project" value="TreeGrafter"/>
</dbReference>
<keyword evidence="2" id="KW-0843">Virulence</keyword>
<dbReference type="InterPro" id="IPR029045">
    <property type="entry name" value="ClpP/crotonase-like_dom_sf"/>
</dbReference>
<dbReference type="AlphaFoldDB" id="A0A9P4PMJ6"/>
<comment type="caution">
    <text evidence="4">The sequence shown here is derived from an EMBL/GenBank/DDBJ whole genome shotgun (WGS) entry which is preliminary data.</text>
</comment>
<dbReference type="CDD" id="cd06558">
    <property type="entry name" value="crotonase-like"/>
    <property type="match status" value="1"/>
</dbReference>
<evidence type="ECO:0000256" key="1">
    <source>
        <dbReference type="ARBA" id="ARBA00004685"/>
    </source>
</evidence>